<dbReference type="EMBL" id="JAZDQT010000003">
    <property type="protein sequence ID" value="MEE1946470.1"/>
    <property type="molecule type" value="Genomic_DNA"/>
</dbReference>
<dbReference type="InterPro" id="IPR029033">
    <property type="entry name" value="His_PPase_superfam"/>
</dbReference>
<sequence length="182" mass="20511">MRTFVLIFLAVLLGQQNLSAQKTVKIWIVRHAEKQTDNPKDNDPDLSPEGKVRASDLFKYLKGQKLDSIFTTAYKRSKLTAFQLADREGISLKTYNPNYQKELAKQLMANAKGKKILIVGHSNTLLELIEAFGGTRPIKELTDDDYDYIFTLTVKGDKADVSVDHYGAEHHTKQEVAAKPKS</sequence>
<dbReference type="CDD" id="cd07067">
    <property type="entry name" value="HP_PGM_like"/>
    <property type="match status" value="1"/>
</dbReference>
<dbReference type="InterPro" id="IPR013078">
    <property type="entry name" value="His_Pase_superF_clade-1"/>
</dbReference>
<keyword evidence="2" id="KW-1185">Reference proteome</keyword>
<dbReference type="Pfam" id="PF00300">
    <property type="entry name" value="His_Phos_1"/>
    <property type="match status" value="1"/>
</dbReference>
<dbReference type="SUPFAM" id="SSF53254">
    <property type="entry name" value="Phosphoglycerate mutase-like"/>
    <property type="match status" value="1"/>
</dbReference>
<evidence type="ECO:0000313" key="2">
    <source>
        <dbReference type="Proteomes" id="UP001336835"/>
    </source>
</evidence>
<name>A0ABU7IAG8_9SPHI</name>
<dbReference type="Gene3D" id="3.40.50.1240">
    <property type="entry name" value="Phosphoglycerate mutase-like"/>
    <property type="match status" value="1"/>
</dbReference>
<dbReference type="Proteomes" id="UP001336835">
    <property type="component" value="Unassembled WGS sequence"/>
</dbReference>
<proteinExistence type="predicted"/>
<evidence type="ECO:0000313" key="1">
    <source>
        <dbReference type="EMBL" id="MEE1946470.1"/>
    </source>
</evidence>
<protein>
    <submittedName>
        <fullName evidence="1">Histidine phosphatase family protein</fullName>
    </submittedName>
</protein>
<reference evidence="1 2" key="1">
    <citation type="submission" date="2024-01" db="EMBL/GenBank/DDBJ databases">
        <title>Pedobacter sp. nov., isolated from fresh soil.</title>
        <authorList>
            <person name="Le N.T.T."/>
        </authorList>
    </citation>
    <scope>NUCLEOTIDE SEQUENCE [LARGE SCALE GENOMIC DNA]</scope>
    <source>
        <strain evidence="1 2">KR3-3</strain>
    </source>
</reference>
<gene>
    <name evidence="1" type="ORF">VRU48_15200</name>
</gene>
<dbReference type="RefSeq" id="WP_330108777.1">
    <property type="nucleotide sequence ID" value="NZ_JAZDQT010000003.1"/>
</dbReference>
<comment type="caution">
    <text evidence="1">The sequence shown here is derived from an EMBL/GenBank/DDBJ whole genome shotgun (WGS) entry which is preliminary data.</text>
</comment>
<organism evidence="1 2">
    <name type="scientific">Pedobacter albus</name>
    <dbReference type="NCBI Taxonomy" id="3113905"/>
    <lineage>
        <taxon>Bacteria</taxon>
        <taxon>Pseudomonadati</taxon>
        <taxon>Bacteroidota</taxon>
        <taxon>Sphingobacteriia</taxon>
        <taxon>Sphingobacteriales</taxon>
        <taxon>Sphingobacteriaceae</taxon>
        <taxon>Pedobacter</taxon>
    </lineage>
</organism>
<accession>A0ABU7IAG8</accession>